<dbReference type="Gene3D" id="3.30.200.20">
    <property type="entry name" value="Phosphorylase Kinase, domain 1"/>
    <property type="match status" value="1"/>
</dbReference>
<dbReference type="PANTHER" id="PTHR36091">
    <property type="entry name" value="ALTERED INHERITANCE OF MITOCHONDRIA PROTEIN 9, MITOCHONDRIAL"/>
    <property type="match status" value="1"/>
</dbReference>
<reference evidence="3" key="1">
    <citation type="journal article" date="2020" name="Stud. Mycol.">
        <title>101 Dothideomycetes genomes: A test case for predicting lifestyles and emergence of pathogens.</title>
        <authorList>
            <person name="Haridas S."/>
            <person name="Albert R."/>
            <person name="Binder M."/>
            <person name="Bloem J."/>
            <person name="LaButti K."/>
            <person name="Salamov A."/>
            <person name="Andreopoulos B."/>
            <person name="Baker S."/>
            <person name="Barry K."/>
            <person name="Bills G."/>
            <person name="Bluhm B."/>
            <person name="Cannon C."/>
            <person name="Castanera R."/>
            <person name="Culley D."/>
            <person name="Daum C."/>
            <person name="Ezra D."/>
            <person name="Gonzalez J."/>
            <person name="Henrissat B."/>
            <person name="Kuo A."/>
            <person name="Liang C."/>
            <person name="Lipzen A."/>
            <person name="Lutzoni F."/>
            <person name="Magnuson J."/>
            <person name="Mondo S."/>
            <person name="Nolan M."/>
            <person name="Ohm R."/>
            <person name="Pangilinan J."/>
            <person name="Park H.-J."/>
            <person name="Ramirez L."/>
            <person name="Alfaro M."/>
            <person name="Sun H."/>
            <person name="Tritt A."/>
            <person name="Yoshinaga Y."/>
            <person name="Zwiers L.-H."/>
            <person name="Turgeon B."/>
            <person name="Goodwin S."/>
            <person name="Spatafora J."/>
            <person name="Crous P."/>
            <person name="Grigoriev I."/>
        </authorList>
    </citation>
    <scope>NUCLEOTIDE SEQUENCE [LARGE SCALE GENOMIC DNA]</scope>
    <source>
        <strain evidence="3">CBS 304.66</strain>
    </source>
</reference>
<dbReference type="SUPFAM" id="SSF56112">
    <property type="entry name" value="Protein kinase-like (PK-like)"/>
    <property type="match status" value="1"/>
</dbReference>
<dbReference type="Pfam" id="PF01636">
    <property type="entry name" value="APH"/>
    <property type="match status" value="2"/>
</dbReference>
<evidence type="ECO:0000259" key="1">
    <source>
        <dbReference type="Pfam" id="PF01636"/>
    </source>
</evidence>
<dbReference type="AlphaFoldDB" id="A0A9P4N5M0"/>
<dbReference type="PANTHER" id="PTHR36091:SF2">
    <property type="entry name" value="AMINOGLYCOSIDE PHOSPHOTRANSFERASE DOMAIN-CONTAINING PROTEIN"/>
    <property type="match status" value="1"/>
</dbReference>
<dbReference type="EMBL" id="ML986705">
    <property type="protein sequence ID" value="KAF2259616.1"/>
    <property type="molecule type" value="Genomic_DNA"/>
</dbReference>
<feature type="domain" description="Aminoglycoside phosphotransferase" evidence="1">
    <location>
        <begin position="69"/>
        <end position="191"/>
    </location>
</feature>
<dbReference type="InterPro" id="IPR051035">
    <property type="entry name" value="Mito_inheritance_9"/>
</dbReference>
<dbReference type="OrthoDB" id="2831558at2759"/>
<organism evidence="2 3">
    <name type="scientific">Lojkania enalia</name>
    <dbReference type="NCBI Taxonomy" id="147567"/>
    <lineage>
        <taxon>Eukaryota</taxon>
        <taxon>Fungi</taxon>
        <taxon>Dikarya</taxon>
        <taxon>Ascomycota</taxon>
        <taxon>Pezizomycotina</taxon>
        <taxon>Dothideomycetes</taxon>
        <taxon>Pleosporomycetidae</taxon>
        <taxon>Pleosporales</taxon>
        <taxon>Pleosporales incertae sedis</taxon>
        <taxon>Lojkania</taxon>
    </lineage>
</organism>
<evidence type="ECO:0000313" key="2">
    <source>
        <dbReference type="EMBL" id="KAF2259616.1"/>
    </source>
</evidence>
<accession>A0A9P4N5M0</accession>
<dbReference type="Gene3D" id="3.90.1200.10">
    <property type="match status" value="1"/>
</dbReference>
<sequence>MGTQDSSPRPVSRALLPDLKYSDDLFNYTRGRFVCDEEYEMSQRQVRFNVNELARCAAEAIGAKSCVSIEKYPDGMYNKSMLLTMDNGSQVVAKVPNPNAGIPHFTTASEVATMDFARNALGTPVPRVLAWSSKAQENPVGAEYIIMEKVPGIELERVWPSMNIKDRLALIKTIAGFQKAWTSVSFKKFGSLYYAKDLDESTGNGPLYVDANGIDIIDEKFAIGPSTGRESIDNGRATINFDRGPWNSLEEYHSAIGHREIACVSQLPHLPKSPITLCGPGTYQPTRARKLRALHCYLKLIRFLLPTDRTISSAHLWHGDLHVANIFVNPSEPTEVVGLIDWQSAELSPLYFHARQPHILDYDGPPVSGLERPQPPKDMEKLEANAKKHAETLYLQQSLCSLYNTLTHYQNPQLYAALEFQQTTSYLLLLLARNLLIDGEATYLLQVAELEATWDALPGTKGWTYPFSFSPKEREEIEADVEGVVRGMEAMRSIRENMGELFPEQGIVRQDQYEETLDALAQMKDQVIKKFASTEQEKEIWQKMWPFGT</sequence>
<dbReference type="GO" id="GO:0005739">
    <property type="term" value="C:mitochondrion"/>
    <property type="evidence" value="ECO:0007669"/>
    <property type="project" value="TreeGrafter"/>
</dbReference>
<dbReference type="Proteomes" id="UP000800093">
    <property type="component" value="Unassembled WGS sequence"/>
</dbReference>
<feature type="domain" description="Aminoglycoside phosphotransferase" evidence="1">
    <location>
        <begin position="298"/>
        <end position="351"/>
    </location>
</feature>
<comment type="caution">
    <text evidence="2">The sequence shown here is derived from an EMBL/GenBank/DDBJ whole genome shotgun (WGS) entry which is preliminary data.</text>
</comment>
<dbReference type="InterPro" id="IPR011009">
    <property type="entry name" value="Kinase-like_dom_sf"/>
</dbReference>
<keyword evidence="3" id="KW-1185">Reference proteome</keyword>
<protein>
    <submittedName>
        <fullName evidence="2">APH-domain-containing protein</fullName>
    </submittedName>
</protein>
<name>A0A9P4N5M0_9PLEO</name>
<dbReference type="InterPro" id="IPR002575">
    <property type="entry name" value="Aminoglycoside_PTrfase"/>
</dbReference>
<evidence type="ECO:0000313" key="3">
    <source>
        <dbReference type="Proteomes" id="UP000800093"/>
    </source>
</evidence>
<proteinExistence type="predicted"/>
<gene>
    <name evidence="2" type="ORF">CC78DRAFT_536974</name>
</gene>